<dbReference type="InterPro" id="IPR017900">
    <property type="entry name" value="4Fe4S_Fe_S_CS"/>
</dbReference>
<dbReference type="SUPFAM" id="SSF54862">
    <property type="entry name" value="4Fe-4S ferredoxins"/>
    <property type="match status" value="1"/>
</dbReference>
<dbReference type="Gene3D" id="3.30.70.20">
    <property type="match status" value="1"/>
</dbReference>
<dbReference type="Pfam" id="PF12617">
    <property type="entry name" value="LdpA_C"/>
    <property type="match status" value="1"/>
</dbReference>
<comment type="cofactor">
    <cofactor evidence="1">
        <name>[4Fe-4S] cluster</name>
        <dbReference type="ChEBI" id="CHEBI:49883"/>
    </cofactor>
</comment>
<evidence type="ECO:0000256" key="5">
    <source>
        <dbReference type="ARBA" id="ARBA00023014"/>
    </source>
</evidence>
<dbReference type="Proteomes" id="UP001196661">
    <property type="component" value="Unassembled WGS sequence"/>
</dbReference>
<accession>A0ABS5Y3A9</accession>
<gene>
    <name evidence="7" type="ORF">IXB28_08895</name>
</gene>
<proteinExistence type="predicted"/>
<dbReference type="PROSITE" id="PS51379">
    <property type="entry name" value="4FE4S_FER_2"/>
    <property type="match status" value="2"/>
</dbReference>
<evidence type="ECO:0000256" key="3">
    <source>
        <dbReference type="ARBA" id="ARBA00022723"/>
    </source>
</evidence>
<feature type="domain" description="4Fe-4S ferredoxin-type" evidence="6">
    <location>
        <begin position="89"/>
        <end position="120"/>
    </location>
</feature>
<dbReference type="InterPro" id="IPR021039">
    <property type="entry name" value="Fe-S-bd_prot_LdpA_C"/>
</dbReference>
<keyword evidence="8" id="KW-1185">Reference proteome</keyword>
<organism evidence="7 8">
    <name type="scientific">Leptothoe kymatousa TAU-MAC 1615</name>
    <dbReference type="NCBI Taxonomy" id="2364775"/>
    <lineage>
        <taxon>Bacteria</taxon>
        <taxon>Bacillati</taxon>
        <taxon>Cyanobacteriota</taxon>
        <taxon>Cyanophyceae</taxon>
        <taxon>Nodosilineales</taxon>
        <taxon>Cymatolegaceae</taxon>
        <taxon>Leptothoe</taxon>
        <taxon>Leptothoe kymatousa</taxon>
    </lineage>
</organism>
<evidence type="ECO:0000256" key="4">
    <source>
        <dbReference type="ARBA" id="ARBA00023004"/>
    </source>
</evidence>
<evidence type="ECO:0000256" key="1">
    <source>
        <dbReference type="ARBA" id="ARBA00001966"/>
    </source>
</evidence>
<feature type="domain" description="4Fe-4S ferredoxin-type" evidence="6">
    <location>
        <begin position="124"/>
        <end position="153"/>
    </location>
</feature>
<sequence>MTIPHDSVRSLRLGQWFKLICGASYQDIPRVRNLALVYSLAGVDCIDVAADLAIVRAARRGIAASRGLLKRAAPLLMVSFNDGQDPHFRKAWFDVRQCPSDCLRPCEQVCPAEAILPLAQLREGRLGVLPERCYGCGRCLPVCPHGALEEHAFQVSVDAVLPDLVPHVDAVEIHTRVGRQAEFQALWRRLAGYIPHFQVVAVSCPESDVCDVSVADYLRDLYRAMEPKPKCLIWQTDGRPMSGDIGRGTTHATIRLAQKVLKAGLPGYVQLAGGTNHYTVSKLRSLGLLKHLHGADAVPTVAERIHGIAYGSYARSLVDVGDEPLETCPEKLWQQVGVACDLVGQIKPGARHRPEIVQSLHHYGYSSQVAAAPLPP</sequence>
<dbReference type="Pfam" id="PF25160">
    <property type="entry name" value="LdpA_Fe-S-bd"/>
    <property type="match status" value="1"/>
</dbReference>
<dbReference type="PANTHER" id="PTHR24960">
    <property type="entry name" value="PHOTOSYSTEM I IRON-SULFUR CENTER-RELATED"/>
    <property type="match status" value="1"/>
</dbReference>
<name>A0ABS5Y3A9_9CYAN</name>
<reference evidence="7 8" key="1">
    <citation type="journal article" date="2021" name="Mar. Drugs">
        <title>Genome Reduction and Secondary Metabolism of the Marine Sponge-Associated Cyanobacterium Leptothoe.</title>
        <authorList>
            <person name="Konstantinou D."/>
            <person name="Popin R.V."/>
            <person name="Fewer D.P."/>
            <person name="Sivonen K."/>
            <person name="Gkelis S."/>
        </authorList>
    </citation>
    <scope>NUCLEOTIDE SEQUENCE [LARGE SCALE GENOMIC DNA]</scope>
    <source>
        <strain evidence="7 8">TAU-MAC 1615</strain>
    </source>
</reference>
<dbReference type="InterPro" id="IPR017896">
    <property type="entry name" value="4Fe4S_Fe-S-bd"/>
</dbReference>
<dbReference type="InterPro" id="IPR057431">
    <property type="entry name" value="LdpA_Fe-S-bd"/>
</dbReference>
<dbReference type="PROSITE" id="PS00198">
    <property type="entry name" value="4FE4S_FER_1"/>
    <property type="match status" value="1"/>
</dbReference>
<dbReference type="NCBIfam" id="NF045992">
    <property type="entry name" value="CircClkLdpA"/>
    <property type="match status" value="1"/>
</dbReference>
<keyword evidence="4" id="KW-0408">Iron</keyword>
<protein>
    <submittedName>
        <fullName evidence="7">4Fe-4S binding protein</fullName>
    </submittedName>
</protein>
<evidence type="ECO:0000259" key="6">
    <source>
        <dbReference type="PROSITE" id="PS51379"/>
    </source>
</evidence>
<dbReference type="RefSeq" id="WP_215618215.1">
    <property type="nucleotide sequence ID" value="NZ_JADOER010000007.1"/>
</dbReference>
<comment type="caution">
    <text evidence="7">The sequence shown here is derived from an EMBL/GenBank/DDBJ whole genome shotgun (WGS) entry which is preliminary data.</text>
</comment>
<keyword evidence="2" id="KW-0004">4Fe-4S</keyword>
<keyword evidence="3" id="KW-0479">Metal-binding</keyword>
<dbReference type="InterPro" id="IPR050157">
    <property type="entry name" value="PSI_iron-sulfur_center"/>
</dbReference>
<evidence type="ECO:0000313" key="7">
    <source>
        <dbReference type="EMBL" id="MBT9312319.1"/>
    </source>
</evidence>
<evidence type="ECO:0000256" key="2">
    <source>
        <dbReference type="ARBA" id="ARBA00022485"/>
    </source>
</evidence>
<keyword evidence="5" id="KW-0411">Iron-sulfur</keyword>
<evidence type="ECO:0000313" key="8">
    <source>
        <dbReference type="Proteomes" id="UP001196661"/>
    </source>
</evidence>
<dbReference type="PANTHER" id="PTHR24960:SF79">
    <property type="entry name" value="PHOTOSYSTEM I IRON-SULFUR CENTER"/>
    <property type="match status" value="1"/>
</dbReference>
<dbReference type="EMBL" id="JADOER010000007">
    <property type="protein sequence ID" value="MBT9312319.1"/>
    <property type="molecule type" value="Genomic_DNA"/>
</dbReference>